<protein>
    <submittedName>
        <fullName evidence="2">Uncharacterized protein</fullName>
    </submittedName>
</protein>
<dbReference type="Proteomes" id="UP001337655">
    <property type="component" value="Unassembled WGS sequence"/>
</dbReference>
<feature type="region of interest" description="Disordered" evidence="1">
    <location>
        <begin position="1"/>
        <end position="39"/>
    </location>
</feature>
<evidence type="ECO:0000313" key="3">
    <source>
        <dbReference type="Proteomes" id="UP001337655"/>
    </source>
</evidence>
<organism evidence="2 3">
    <name type="scientific">Saxophila tyrrhenica</name>
    <dbReference type="NCBI Taxonomy" id="1690608"/>
    <lineage>
        <taxon>Eukaryota</taxon>
        <taxon>Fungi</taxon>
        <taxon>Dikarya</taxon>
        <taxon>Ascomycota</taxon>
        <taxon>Pezizomycotina</taxon>
        <taxon>Dothideomycetes</taxon>
        <taxon>Dothideomycetidae</taxon>
        <taxon>Mycosphaerellales</taxon>
        <taxon>Extremaceae</taxon>
        <taxon>Saxophila</taxon>
    </lineage>
</organism>
<evidence type="ECO:0000256" key="1">
    <source>
        <dbReference type="SAM" id="MobiDB-lite"/>
    </source>
</evidence>
<name>A0AAV9PBW3_9PEZI</name>
<comment type="caution">
    <text evidence="2">The sequence shown here is derived from an EMBL/GenBank/DDBJ whole genome shotgun (WGS) entry which is preliminary data.</text>
</comment>
<reference evidence="2 3" key="1">
    <citation type="submission" date="2023-08" db="EMBL/GenBank/DDBJ databases">
        <title>Black Yeasts Isolated from many extreme environments.</title>
        <authorList>
            <person name="Coleine C."/>
            <person name="Stajich J.E."/>
            <person name="Selbmann L."/>
        </authorList>
    </citation>
    <scope>NUCLEOTIDE SEQUENCE [LARGE SCALE GENOMIC DNA]</scope>
    <source>
        <strain evidence="2 3">CCFEE 5935</strain>
    </source>
</reference>
<gene>
    <name evidence="2" type="ORF">LTR77_005256</name>
</gene>
<accession>A0AAV9PBW3</accession>
<feature type="compositionally biased region" description="Polar residues" evidence="1">
    <location>
        <begin position="1"/>
        <end position="10"/>
    </location>
</feature>
<dbReference type="EMBL" id="JAVRRT010000007">
    <property type="protein sequence ID" value="KAK5170666.1"/>
    <property type="molecule type" value="Genomic_DNA"/>
</dbReference>
<dbReference type="AlphaFoldDB" id="A0AAV9PBW3"/>
<keyword evidence="3" id="KW-1185">Reference proteome</keyword>
<proteinExistence type="predicted"/>
<dbReference type="GeneID" id="89926599"/>
<evidence type="ECO:0000313" key="2">
    <source>
        <dbReference type="EMBL" id="KAK5170666.1"/>
    </source>
</evidence>
<dbReference type="RefSeq" id="XP_064659864.1">
    <property type="nucleotide sequence ID" value="XM_064802503.1"/>
</dbReference>
<sequence length="392" mass="43365">MAQQDLENSITARTQPPPPTKAPTEPAGTQTQPEQASLQPIIPQLPYQPTEMQSETTRPRAPLGACLDQQLSRLNSGMCQLEGDYARAGKAFFALPTNTVEAIIYSWTHGTSDSLLAKAFYANGVDRPGVARFLSYLLDLRDEIGYELEAGDTKSADAKLEILDNEGERLASEVERVLAEIKDIYFRDHGVDRDLETNPVIRDLCDLQGTVFQHFERWLSCVPGHWSAIDSGALTIDQILYNAMNISDPVVSYEGDDQETLIPGTPLEESWRLPDDAGEAASDQTFPSDTARALARHERRSEDSVTLAGDWNPLVDAHGWEEGYFPFADAGDALENGIEVDQEPSFPFADAADRVHTEQEINDDIAAVAAGIEEDHRRDAHLYPWCECGCRD</sequence>